<accession>A0ABX9QH96</accession>
<proteinExistence type="predicted"/>
<dbReference type="Proteomes" id="UP000278907">
    <property type="component" value="Unassembled WGS sequence"/>
</dbReference>
<keyword evidence="1" id="KW-0732">Signal</keyword>
<sequence length="390" mass="40202">MHRGTRASIALAAALFPFCVFAAPVSVQVSRCESSVTDAPQLTPERLQARTTFGLGKAAPLAPDKATVATTADSADVLVVGKLSHKGPKFRLVYLLQSRQDPTLHTQLAYEFANPRLSDKGATSMGQDILKAASALEEKRLAQAAAIPAAPTVSTAPSPAPTVAAAPEPKAPVLAAAAPVPSSEAQDGYAPYGEEPALKLRQQPVVVIHLGLAGLMGTGPTTYGGGLILEPKWNITDKIAAGVRLEVGIAGGGSAGNGSATVSTAVAVASLLKGEYLFRDSGVRPFLGLGAGVYTLANQSVAAGNGGAGVAQSGGRFFGVAPQAGIDFGGIRLAASYNHILGADIVVEQNVNAGIEPERIKRNYFLLELSFRIAKFGRVNKPMPMPAEQY</sequence>
<feature type="signal peptide" evidence="1">
    <location>
        <begin position="1"/>
        <end position="22"/>
    </location>
</feature>
<keyword evidence="3" id="KW-1185">Reference proteome</keyword>
<comment type="caution">
    <text evidence="2">The sequence shown here is derived from an EMBL/GenBank/DDBJ whole genome shotgun (WGS) entry which is preliminary data.</text>
</comment>
<protein>
    <recommendedName>
        <fullName evidence="4">Outer membrane protein beta-barrel domain-containing protein</fullName>
    </recommendedName>
</protein>
<dbReference type="Gene3D" id="2.40.160.20">
    <property type="match status" value="1"/>
</dbReference>
<evidence type="ECO:0000256" key="1">
    <source>
        <dbReference type="SAM" id="SignalP"/>
    </source>
</evidence>
<reference evidence="2 3" key="1">
    <citation type="submission" date="2018-09" db="EMBL/GenBank/DDBJ databases">
        <authorList>
            <person name="Livingstone P.G."/>
            <person name="Whitworth D.E."/>
        </authorList>
    </citation>
    <scope>NUCLEOTIDE SEQUENCE [LARGE SCALE GENOMIC DNA]</scope>
    <source>
        <strain evidence="2 3">CA031B</strain>
    </source>
</reference>
<dbReference type="EMBL" id="RAWI01000170">
    <property type="protein sequence ID" value="RKI05806.1"/>
    <property type="molecule type" value="Genomic_DNA"/>
</dbReference>
<evidence type="ECO:0000313" key="3">
    <source>
        <dbReference type="Proteomes" id="UP000278907"/>
    </source>
</evidence>
<gene>
    <name evidence="2" type="ORF">D7Y13_21670</name>
</gene>
<name>A0ABX9QH96_9BACT</name>
<organism evidence="2 3">
    <name type="scientific">Corallococcus praedator</name>
    <dbReference type="NCBI Taxonomy" id="2316724"/>
    <lineage>
        <taxon>Bacteria</taxon>
        <taxon>Pseudomonadati</taxon>
        <taxon>Myxococcota</taxon>
        <taxon>Myxococcia</taxon>
        <taxon>Myxococcales</taxon>
        <taxon>Cystobacterineae</taxon>
        <taxon>Myxococcaceae</taxon>
        <taxon>Corallococcus</taxon>
    </lineage>
</organism>
<feature type="chain" id="PRO_5047192513" description="Outer membrane protein beta-barrel domain-containing protein" evidence="1">
    <location>
        <begin position="23"/>
        <end position="390"/>
    </location>
</feature>
<evidence type="ECO:0000313" key="2">
    <source>
        <dbReference type="EMBL" id="RKI05806.1"/>
    </source>
</evidence>
<evidence type="ECO:0008006" key="4">
    <source>
        <dbReference type="Google" id="ProtNLM"/>
    </source>
</evidence>